<keyword evidence="2" id="KW-1185">Reference proteome</keyword>
<name>A0A1M6F2Y1_9FIRM</name>
<evidence type="ECO:0000313" key="2">
    <source>
        <dbReference type="Proteomes" id="UP000183954"/>
    </source>
</evidence>
<accession>A0A1M6F2Y1</accession>
<protein>
    <submittedName>
        <fullName evidence="1">Uncharacterized protein</fullName>
    </submittedName>
</protein>
<proteinExistence type="predicted"/>
<dbReference type="AlphaFoldDB" id="A0A1M6F2Y1"/>
<evidence type="ECO:0000313" key="1">
    <source>
        <dbReference type="EMBL" id="SHI92030.1"/>
    </source>
</evidence>
<gene>
    <name evidence="1" type="ORF">SAMN02746098_04866</name>
</gene>
<reference evidence="2" key="1">
    <citation type="submission" date="2016-11" db="EMBL/GenBank/DDBJ databases">
        <authorList>
            <person name="Varghese N."/>
            <person name="Submissions S."/>
        </authorList>
    </citation>
    <scope>NUCLEOTIDE SEQUENCE [LARGE SCALE GENOMIC DNA]</scope>
    <source>
        <strain evidence="2">DSM 15449</strain>
    </source>
</reference>
<dbReference type="RefSeq" id="WP_073032906.1">
    <property type="nucleotide sequence ID" value="NZ_FQXJ01000029.1"/>
</dbReference>
<dbReference type="STRING" id="1121420.SAMN02746098_04866"/>
<sequence>MDQLRYEDAIGLRPDVYESELMRVNMSRLQFEKICNFLFLIVQLISKYALKNIALGHKVNRRIQTELEIMNLNRELEQRISKEPPNLKKK</sequence>
<dbReference type="EMBL" id="FQXJ01000029">
    <property type="protein sequence ID" value="SHI92030.1"/>
    <property type="molecule type" value="Genomic_DNA"/>
</dbReference>
<organism evidence="1 2">
    <name type="scientific">Desulfosporosinus lacus DSM 15449</name>
    <dbReference type="NCBI Taxonomy" id="1121420"/>
    <lineage>
        <taxon>Bacteria</taxon>
        <taxon>Bacillati</taxon>
        <taxon>Bacillota</taxon>
        <taxon>Clostridia</taxon>
        <taxon>Eubacteriales</taxon>
        <taxon>Desulfitobacteriaceae</taxon>
        <taxon>Desulfosporosinus</taxon>
    </lineage>
</organism>
<dbReference type="Proteomes" id="UP000183954">
    <property type="component" value="Unassembled WGS sequence"/>
</dbReference>